<name>A0A6G1I760_9PEZI</name>
<keyword evidence="3" id="KW-0560">Oxidoreductase</keyword>
<keyword evidence="2" id="KW-0521">NADP</keyword>
<reference evidence="5" key="1">
    <citation type="journal article" date="2020" name="Stud. Mycol.">
        <title>101 Dothideomycetes genomes: a test case for predicting lifestyles and emergence of pathogens.</title>
        <authorList>
            <person name="Haridas S."/>
            <person name="Albert R."/>
            <person name="Binder M."/>
            <person name="Bloem J."/>
            <person name="Labutti K."/>
            <person name="Salamov A."/>
            <person name="Andreopoulos B."/>
            <person name="Baker S."/>
            <person name="Barry K."/>
            <person name="Bills G."/>
            <person name="Bluhm B."/>
            <person name="Cannon C."/>
            <person name="Castanera R."/>
            <person name="Culley D."/>
            <person name="Daum C."/>
            <person name="Ezra D."/>
            <person name="Gonzalez J."/>
            <person name="Henrissat B."/>
            <person name="Kuo A."/>
            <person name="Liang C."/>
            <person name="Lipzen A."/>
            <person name="Lutzoni F."/>
            <person name="Magnuson J."/>
            <person name="Mondo S."/>
            <person name="Nolan M."/>
            <person name="Ohm R."/>
            <person name="Pangilinan J."/>
            <person name="Park H.-J."/>
            <person name="Ramirez L."/>
            <person name="Alfaro M."/>
            <person name="Sun H."/>
            <person name="Tritt A."/>
            <person name="Yoshinaga Y."/>
            <person name="Zwiers L.-H."/>
            <person name="Turgeon B."/>
            <person name="Goodwin S."/>
            <person name="Spatafora J."/>
            <person name="Crous P."/>
            <person name="Grigoriev I."/>
        </authorList>
    </citation>
    <scope>NUCLEOTIDE SEQUENCE</scope>
    <source>
        <strain evidence="5">CBS 262.69</strain>
    </source>
</reference>
<feature type="region of interest" description="Disordered" evidence="4">
    <location>
        <begin position="1"/>
        <end position="25"/>
    </location>
</feature>
<protein>
    <submittedName>
        <fullName evidence="5">NAD(P)-binding protein</fullName>
    </submittedName>
</protein>
<evidence type="ECO:0000256" key="2">
    <source>
        <dbReference type="ARBA" id="ARBA00022857"/>
    </source>
</evidence>
<gene>
    <name evidence="5" type="ORF">EJ06DRAFT_188179</name>
</gene>
<organism evidence="5 6">
    <name type="scientific">Trichodelitschia bisporula</name>
    <dbReference type="NCBI Taxonomy" id="703511"/>
    <lineage>
        <taxon>Eukaryota</taxon>
        <taxon>Fungi</taxon>
        <taxon>Dikarya</taxon>
        <taxon>Ascomycota</taxon>
        <taxon>Pezizomycotina</taxon>
        <taxon>Dothideomycetes</taxon>
        <taxon>Dothideomycetes incertae sedis</taxon>
        <taxon>Phaeotrichales</taxon>
        <taxon>Phaeotrichaceae</taxon>
        <taxon>Trichodelitschia</taxon>
    </lineage>
</organism>
<evidence type="ECO:0000313" key="6">
    <source>
        <dbReference type="Proteomes" id="UP000799640"/>
    </source>
</evidence>
<accession>A0A6G1I760</accession>
<dbReference type="CDD" id="cd05233">
    <property type="entry name" value="SDR_c"/>
    <property type="match status" value="1"/>
</dbReference>
<dbReference type="SUPFAM" id="SSF51735">
    <property type="entry name" value="NAD(P)-binding Rossmann-fold domains"/>
    <property type="match status" value="1"/>
</dbReference>
<dbReference type="AlphaFoldDB" id="A0A6G1I760"/>
<evidence type="ECO:0000256" key="1">
    <source>
        <dbReference type="ARBA" id="ARBA00006484"/>
    </source>
</evidence>
<sequence length="312" mass="32509">MDAATDPALTPMPRSAGPMLTRTSHHTPYPFISPSASPLPPNTIVLITGASKGIGRALAIAYTQAGCSGLVLAARGSLSDTEAAVADAAAKEGVPVPKILGLGMDVADADSVAEGAGRVDAAFPEGIDVVVSNAGWLEPEAHIGASDAVEWARSLSVNLTGHYLVTRTFLPLLTRKTGGLKSVLLMTSIGAHLVLPGMSAYNIAKLGVCRFGEYVAVEYGPQGVTAIAIHPGGVATEMGNSLPEEKRVHLVDDAELVAETAVWLSRGGRAWLNGRYVSVQWDMEELERNKEKVVEGDLLKVKLSGVEGALLA</sequence>
<dbReference type="GO" id="GO:0016491">
    <property type="term" value="F:oxidoreductase activity"/>
    <property type="evidence" value="ECO:0007669"/>
    <property type="project" value="UniProtKB-KW"/>
</dbReference>
<dbReference type="InterPro" id="IPR036291">
    <property type="entry name" value="NAD(P)-bd_dom_sf"/>
</dbReference>
<dbReference type="Gene3D" id="3.40.50.720">
    <property type="entry name" value="NAD(P)-binding Rossmann-like Domain"/>
    <property type="match status" value="1"/>
</dbReference>
<dbReference type="PANTHER" id="PTHR43391">
    <property type="entry name" value="RETINOL DEHYDROGENASE-RELATED"/>
    <property type="match status" value="1"/>
</dbReference>
<evidence type="ECO:0000313" key="5">
    <source>
        <dbReference type="EMBL" id="KAF2404102.1"/>
    </source>
</evidence>
<dbReference type="Proteomes" id="UP000799640">
    <property type="component" value="Unassembled WGS sequence"/>
</dbReference>
<dbReference type="PANTHER" id="PTHR43391:SF14">
    <property type="entry name" value="DEHYDROGENASE_REDUCTASE SDR FAMILY PROTEIN 7-LIKE"/>
    <property type="match status" value="1"/>
</dbReference>
<evidence type="ECO:0000256" key="4">
    <source>
        <dbReference type="SAM" id="MobiDB-lite"/>
    </source>
</evidence>
<dbReference type="InterPro" id="IPR002347">
    <property type="entry name" value="SDR_fam"/>
</dbReference>
<dbReference type="OrthoDB" id="1933717at2759"/>
<keyword evidence="6" id="KW-1185">Reference proteome</keyword>
<dbReference type="PRINTS" id="PR00081">
    <property type="entry name" value="GDHRDH"/>
</dbReference>
<proteinExistence type="inferred from homology"/>
<dbReference type="EMBL" id="ML996688">
    <property type="protein sequence ID" value="KAF2404102.1"/>
    <property type="molecule type" value="Genomic_DNA"/>
</dbReference>
<comment type="similarity">
    <text evidence="1">Belongs to the short-chain dehydrogenases/reductases (SDR) family.</text>
</comment>
<dbReference type="Pfam" id="PF00106">
    <property type="entry name" value="adh_short"/>
    <property type="match status" value="1"/>
</dbReference>
<evidence type="ECO:0000256" key="3">
    <source>
        <dbReference type="ARBA" id="ARBA00023002"/>
    </source>
</evidence>